<evidence type="ECO:0000313" key="2">
    <source>
        <dbReference type="Proteomes" id="UP001230268"/>
    </source>
</evidence>
<dbReference type="AlphaFoldDB" id="A0AAD8LNV6"/>
<dbReference type="Proteomes" id="UP001230268">
    <property type="component" value="Unassembled WGS sequence"/>
</dbReference>
<reference evidence="1" key="1">
    <citation type="submission" date="2023-08" db="EMBL/GenBank/DDBJ databases">
        <title>Draft sequence of the Babesia gibsoni genome.</title>
        <authorList>
            <person name="Yamagishi J.Y."/>
            <person name="Xuan X.X."/>
        </authorList>
    </citation>
    <scope>NUCLEOTIDE SEQUENCE</scope>
    <source>
        <strain evidence="1">Azabu</strain>
    </source>
</reference>
<name>A0AAD8LNV6_BABGI</name>
<accession>A0AAD8LNV6</accession>
<organism evidence="1 2">
    <name type="scientific">Babesia gibsoni</name>
    <dbReference type="NCBI Taxonomy" id="33632"/>
    <lineage>
        <taxon>Eukaryota</taxon>
        <taxon>Sar</taxon>
        <taxon>Alveolata</taxon>
        <taxon>Apicomplexa</taxon>
        <taxon>Aconoidasida</taxon>
        <taxon>Piroplasmida</taxon>
        <taxon>Babesiidae</taxon>
        <taxon>Babesia</taxon>
    </lineage>
</organism>
<evidence type="ECO:0000313" key="1">
    <source>
        <dbReference type="EMBL" id="KAK1442898.1"/>
    </source>
</evidence>
<proteinExistence type="predicted"/>
<dbReference type="EMBL" id="JAVEPI010000003">
    <property type="protein sequence ID" value="KAK1442898.1"/>
    <property type="molecule type" value="Genomic_DNA"/>
</dbReference>
<protein>
    <submittedName>
        <fullName evidence="1">Uncharacterized protein</fullName>
    </submittedName>
</protein>
<gene>
    <name evidence="1" type="ORF">BgAZ_304160</name>
</gene>
<comment type="caution">
    <text evidence="1">The sequence shown here is derived from an EMBL/GenBank/DDBJ whole genome shotgun (WGS) entry which is preliminary data.</text>
</comment>
<sequence length="608" mass="69642">MMIKLHQGTEDGVNNGIRKISEVTDIDTEGETRNKLLKEFGINLGPMGNDIYHWLWPEINPTSKKRNKKRLKYIDDGGYFPSTIPALPTKGSVSATRKGNEYNKNLHRYILHNYASEKLVWIYKRIAFYMRLSPRILNREIAALTGRLGINILQPQEEDFGPTVRADVACLRRVKAKVYCLLGLKLMKYHLLLMLRYIRLGIPPEIRERYISDILTRSNIAKACLLKCNKEYTNMGISSQDEMLSPKQHSSLKLTYPNRLEFTSQGYPYSSYPLYKDVENGWSPSELVHPHIFHRLSEGSRCKLVYIAAALHPEYCLQLVKNVAFCAGYKTEKELLQKFCLNSTFGSRGAKAFISKLKEEKISHGYIKKAVCLATGLDAPKDLRAAELILSNIPLVAGLVKRHIDSGHKVMPVATSRMIYKRLRRNSALKPDHLLLWDIMRETILRRVPKAPLYIYKQARMELFSDEVYTSPVLGTLLEKRGLDVTDLFDLTQQKNNCNGDTTYLEKRRIAKQMRMNLKSVWHKNAGFVRSDLERVGLEIIDAMAMAAGYEGINNILVLASLLSEKSGDTKEWRSRQPGPDFEHSASLELKDFKYKLTNYFGRNAVKL</sequence>
<keyword evidence="2" id="KW-1185">Reference proteome</keyword>